<evidence type="ECO:0000313" key="1">
    <source>
        <dbReference type="EMBL" id="QHL89142.1"/>
    </source>
</evidence>
<dbReference type="KEGG" id="nib:GU926_17575"/>
<organism evidence="1 2">
    <name type="scientific">Nibribacter ruber</name>
    <dbReference type="NCBI Taxonomy" id="2698458"/>
    <lineage>
        <taxon>Bacteria</taxon>
        <taxon>Pseudomonadati</taxon>
        <taxon>Bacteroidota</taxon>
        <taxon>Cytophagia</taxon>
        <taxon>Cytophagales</taxon>
        <taxon>Hymenobacteraceae</taxon>
        <taxon>Nibribacter</taxon>
    </lineage>
</organism>
<accession>A0A6P1P423</accession>
<dbReference type="RefSeq" id="WP_160694213.1">
    <property type="nucleotide sequence ID" value="NZ_CP047897.1"/>
</dbReference>
<proteinExistence type="predicted"/>
<evidence type="ECO:0000313" key="2">
    <source>
        <dbReference type="Proteomes" id="UP000464214"/>
    </source>
</evidence>
<protein>
    <submittedName>
        <fullName evidence="1">Uncharacterized protein</fullName>
    </submittedName>
</protein>
<sequence>MMVLFLFHSVGSSLVLVAWQGQVRREVKRRIKEGLAPEQLQVLTFSQEQAAALDWKEQGREFRYQGMFYDVVRVQEIGGQLQYQCITDTQERDLFAALDQLVQDHLSRSAKQKSLKLLVKNLAKVYQTSRIHYSLEFLTEAPPSEFHDQFPLSTTCQDIPVPPPKLG</sequence>
<gene>
    <name evidence="1" type="ORF">GU926_17575</name>
</gene>
<dbReference type="Proteomes" id="UP000464214">
    <property type="component" value="Chromosome"/>
</dbReference>
<dbReference type="AlphaFoldDB" id="A0A6P1P423"/>
<reference evidence="1 2" key="1">
    <citation type="submission" date="2020-01" db="EMBL/GenBank/DDBJ databases">
        <authorList>
            <person name="Kim M."/>
        </authorList>
    </citation>
    <scope>NUCLEOTIDE SEQUENCE [LARGE SCALE GENOMIC DNA]</scope>
    <source>
        <strain evidence="1 2">BT10</strain>
    </source>
</reference>
<dbReference type="EMBL" id="CP047897">
    <property type="protein sequence ID" value="QHL89142.1"/>
    <property type="molecule type" value="Genomic_DNA"/>
</dbReference>
<keyword evidence="2" id="KW-1185">Reference proteome</keyword>
<name>A0A6P1P423_9BACT</name>